<sequence length="241" mass="28777">MKKDISKDKIQVILDDSTYLVTLKKARGKFSNLKIKDDEIILSLAKDDNIVDLEAFIKKGLRNILRHISTNLLYERTKIDFENGTFYLYGFKRKFLVEKNKLTIYSLFETFQYDLIQNTKAEIKQIIESFFEQQLSKAIHMLHKNYLDLVNVQDKYKGFTIKKVTSYWGKCKLDGNLTYNLYLICFPLETIEGVVVHELSHLIHFNHSEKFYNLVNKFYPNYKNSQKYLEQKRVKKIWKKQ</sequence>
<evidence type="ECO:0000259" key="1">
    <source>
        <dbReference type="Pfam" id="PF01863"/>
    </source>
</evidence>
<dbReference type="CDD" id="cd07344">
    <property type="entry name" value="M48_yhfN_like"/>
    <property type="match status" value="1"/>
</dbReference>
<feature type="domain" description="YgjP-like metallopeptidase" evidence="1">
    <location>
        <begin position="32"/>
        <end position="231"/>
    </location>
</feature>
<reference evidence="2" key="1">
    <citation type="submission" date="2021-06" db="EMBL/GenBank/DDBJ databases">
        <title>Novel Mycoplasma species detected in California sea lions (Zalophus californianus) from the USA.</title>
        <authorList>
            <person name="Volokhov D.V."/>
            <person name="Furtak V.A."/>
            <person name="Zagorodnyaya T.A."/>
        </authorList>
    </citation>
    <scope>NUCLEOTIDE SEQUENCE [LARGE SCALE GENOMIC DNA]</scope>
    <source>
        <strain evidence="2">CSL 5346</strain>
    </source>
</reference>
<proteinExistence type="predicted"/>
<dbReference type="EMBL" id="JAHMHH010000001">
    <property type="protein sequence ID" value="MBU4692354.1"/>
    <property type="molecule type" value="Genomic_DNA"/>
</dbReference>
<dbReference type="PANTHER" id="PTHR30399">
    <property type="entry name" value="UNCHARACTERIZED PROTEIN YGJP"/>
    <property type="match status" value="1"/>
</dbReference>
<dbReference type="InterPro" id="IPR002725">
    <property type="entry name" value="YgjP-like_metallopeptidase"/>
</dbReference>
<dbReference type="Pfam" id="PF01863">
    <property type="entry name" value="YgjP-like"/>
    <property type="match status" value="1"/>
</dbReference>
<organism evidence="2 3">
    <name type="scientific">Mycoplasma zalophi</name>
    <dbReference type="NCBI Taxonomy" id="191287"/>
    <lineage>
        <taxon>Bacteria</taxon>
        <taxon>Bacillati</taxon>
        <taxon>Mycoplasmatota</taxon>
        <taxon>Mollicutes</taxon>
        <taxon>Mycoplasmataceae</taxon>
        <taxon>Mycoplasma</taxon>
    </lineage>
</organism>
<evidence type="ECO:0000313" key="3">
    <source>
        <dbReference type="Proteomes" id="UP000718793"/>
    </source>
</evidence>
<dbReference type="Proteomes" id="UP000718793">
    <property type="component" value="Unassembled WGS sequence"/>
</dbReference>
<protein>
    <submittedName>
        <fullName evidence="2">M48 family metallopeptidase</fullName>
    </submittedName>
</protein>
<keyword evidence="3" id="KW-1185">Reference proteome</keyword>
<evidence type="ECO:0000313" key="2">
    <source>
        <dbReference type="EMBL" id="MBU4692354.1"/>
    </source>
</evidence>
<dbReference type="InterPro" id="IPR053136">
    <property type="entry name" value="UTP_pyrophosphatase-like"/>
</dbReference>
<name>A0ABS6DQ71_9MOLU</name>
<dbReference type="PANTHER" id="PTHR30399:SF1">
    <property type="entry name" value="UTP PYROPHOSPHATASE"/>
    <property type="match status" value="1"/>
</dbReference>
<comment type="caution">
    <text evidence="2">The sequence shown here is derived from an EMBL/GenBank/DDBJ whole genome shotgun (WGS) entry which is preliminary data.</text>
</comment>
<dbReference type="RefSeq" id="WP_216488832.1">
    <property type="nucleotide sequence ID" value="NZ_JAHMHH010000001.1"/>
</dbReference>
<accession>A0ABS6DQ71</accession>
<gene>
    <name evidence="2" type="ORF">KQ875_01935</name>
</gene>